<evidence type="ECO:0000313" key="5">
    <source>
        <dbReference type="Proteomes" id="UP000033123"/>
    </source>
</evidence>
<evidence type="ECO:0000313" key="4">
    <source>
        <dbReference type="EMBL" id="AKB36122.1"/>
    </source>
</evidence>
<dbReference type="GeneID" id="24871136"/>
<dbReference type="Pfam" id="PF00589">
    <property type="entry name" value="Phage_integrase"/>
    <property type="match status" value="1"/>
</dbReference>
<feature type="coiled-coil region" evidence="2">
    <location>
        <begin position="351"/>
        <end position="402"/>
    </location>
</feature>
<dbReference type="GO" id="GO:0006310">
    <property type="term" value="P:DNA recombination"/>
    <property type="evidence" value="ECO:0007669"/>
    <property type="project" value="UniProtKB-KW"/>
</dbReference>
<dbReference type="Gene3D" id="1.10.443.10">
    <property type="entry name" value="Intergrase catalytic core"/>
    <property type="match status" value="1"/>
</dbReference>
<dbReference type="InterPro" id="IPR013762">
    <property type="entry name" value="Integrase-like_cat_sf"/>
</dbReference>
<keyword evidence="2" id="KW-0175">Coiled coil</keyword>
<proteinExistence type="predicted"/>
<keyword evidence="1" id="KW-0233">DNA recombination</keyword>
<dbReference type="RefSeq" id="WP_048181533.1">
    <property type="nucleotide sequence ID" value="NZ_CP009508.1"/>
</dbReference>
<dbReference type="HOGENOM" id="CLU_041884_1_0_2"/>
<dbReference type="PROSITE" id="PS51898">
    <property type="entry name" value="TYR_RECOMBINASE"/>
    <property type="match status" value="1"/>
</dbReference>
<evidence type="ECO:0000256" key="2">
    <source>
        <dbReference type="SAM" id="Coils"/>
    </source>
</evidence>
<dbReference type="InterPro" id="IPR011010">
    <property type="entry name" value="DNA_brk_join_enz"/>
</dbReference>
<evidence type="ECO:0000256" key="1">
    <source>
        <dbReference type="ARBA" id="ARBA00023172"/>
    </source>
</evidence>
<dbReference type="GO" id="GO:0015074">
    <property type="term" value="P:DNA integration"/>
    <property type="evidence" value="ECO:0007669"/>
    <property type="project" value="InterPro"/>
</dbReference>
<dbReference type="PATRIC" id="fig|1434118.4.peg.1944"/>
<accession>A0A0E3PNQ1</accession>
<reference evidence="4 5" key="1">
    <citation type="submission" date="2014-07" db="EMBL/GenBank/DDBJ databases">
        <title>Methanogenic archaea and the global carbon cycle.</title>
        <authorList>
            <person name="Henriksen J.R."/>
            <person name="Luke J."/>
            <person name="Reinhart S."/>
            <person name="Benedict M.N."/>
            <person name="Youngblut N.D."/>
            <person name="Metcalf M.E."/>
            <person name="Whitaker R.J."/>
            <person name="Metcalf W.W."/>
        </authorList>
    </citation>
    <scope>NUCLEOTIDE SEQUENCE [LARGE SCALE GENOMIC DNA]</scope>
    <source>
        <strain evidence="4 5">C2J</strain>
    </source>
</reference>
<dbReference type="InterPro" id="IPR002104">
    <property type="entry name" value="Integrase_catalytic"/>
</dbReference>
<protein>
    <recommendedName>
        <fullName evidence="3">Tyr recombinase domain-containing protein</fullName>
    </recommendedName>
</protein>
<sequence length="489" mass="56780">MDITSDPKAKLWLDGFGKKRNTKLSYTLAMKQYTEFTGKTPTQLIEEGKEDIKAGKLMDERRIFIEFNEFHNNLITTDKAPKTIYTTLAGIRSFFNKYYIEVPKVKYDSEAKSLPENEEIPEKEDLREALKVCTPMQAAIMLTGISGGLSAEDITNLKLKTYLDGLDKETGICTLVQRRMKTDTRYITFLSPECTQAINKYLEIRDRKIKAKDSRRERQLAKQRASPDSYLFISERIKDEYLQTGDEEIRKLTVGAITKIFRDISDKAQQNTPGGQWNTIRSHNMRKVFDSALLNAGADSFFVEFIIGHKIDKTRAAYFRAQPEKLKEIYAGYIDALTIEEKLDPTEHPSYTLMKQRNEELETQNEIMTRERQAERETLKTVLDEIEKLKQATTEREKLQAEFSPIMEENEEQIKAVEDITGVDFVTAVENYDVGRIIPPDSEAMKEHNRRLKADPEYKAKWRKITSYKEHKKLENQKHETFNTLLDKL</sequence>
<dbReference type="EMBL" id="CP009508">
    <property type="protein sequence ID" value="AKB36122.1"/>
    <property type="molecule type" value="Genomic_DNA"/>
</dbReference>
<gene>
    <name evidence="4" type="ORF">MSSAC_1532</name>
</gene>
<dbReference type="Proteomes" id="UP000033123">
    <property type="component" value="Chromosome"/>
</dbReference>
<dbReference type="KEGG" id="msj:MSSAC_1532"/>
<organism evidence="4 5">
    <name type="scientific">Methanosarcina siciliae C2J</name>
    <dbReference type="NCBI Taxonomy" id="1434118"/>
    <lineage>
        <taxon>Archaea</taxon>
        <taxon>Methanobacteriati</taxon>
        <taxon>Methanobacteriota</taxon>
        <taxon>Stenosarchaea group</taxon>
        <taxon>Methanomicrobia</taxon>
        <taxon>Methanosarcinales</taxon>
        <taxon>Methanosarcinaceae</taxon>
        <taxon>Methanosarcina</taxon>
    </lineage>
</organism>
<dbReference type="SUPFAM" id="SSF56349">
    <property type="entry name" value="DNA breaking-rejoining enzymes"/>
    <property type="match status" value="1"/>
</dbReference>
<name>A0A0E3PNQ1_9EURY</name>
<evidence type="ECO:0000259" key="3">
    <source>
        <dbReference type="PROSITE" id="PS51898"/>
    </source>
</evidence>
<dbReference type="AlphaFoldDB" id="A0A0E3PNQ1"/>
<feature type="domain" description="Tyr recombinase" evidence="3">
    <location>
        <begin position="113"/>
        <end position="331"/>
    </location>
</feature>
<dbReference type="STRING" id="1434118.MSSAC_1532"/>
<dbReference type="GO" id="GO:0003677">
    <property type="term" value="F:DNA binding"/>
    <property type="evidence" value="ECO:0007669"/>
    <property type="project" value="InterPro"/>
</dbReference>